<protein>
    <recommendedName>
        <fullName evidence="1">Microcin J25-processing protein McjB C-terminal domain-containing protein</fullName>
    </recommendedName>
</protein>
<dbReference type="Proteomes" id="UP000548867">
    <property type="component" value="Unassembled WGS sequence"/>
</dbReference>
<keyword evidence="3" id="KW-1185">Reference proteome</keyword>
<evidence type="ECO:0000259" key="1">
    <source>
        <dbReference type="Pfam" id="PF13471"/>
    </source>
</evidence>
<name>A0A7W6CIA6_9SPHN</name>
<dbReference type="NCBIfam" id="NF033537">
    <property type="entry name" value="lasso_biosyn_B2"/>
    <property type="match status" value="1"/>
</dbReference>
<evidence type="ECO:0000313" key="3">
    <source>
        <dbReference type="Proteomes" id="UP000548867"/>
    </source>
</evidence>
<dbReference type="EMBL" id="JACIDX010000019">
    <property type="protein sequence ID" value="MBB3957078.1"/>
    <property type="molecule type" value="Genomic_DNA"/>
</dbReference>
<dbReference type="Pfam" id="PF13471">
    <property type="entry name" value="Transglut_core3"/>
    <property type="match status" value="1"/>
</dbReference>
<sequence length="220" mass="24107">MAFALKPGIHCCLRDDTPVFLDLTANRYFQLGEEAEHAFLALVQGVPMAQNHTACLRRLQADGLLEQVSGEAENAASLLTQHDCPTHEILGKPGVTALALLPLVLPMLLVTRLRLRLFPKSVLYRAGKRRLRLYSSHPMASIASFAAAFDLAGLFLSRADRCLERSLVMRDLLGLAGHRVDLVLGVATRPFGAHCWVQQGDGLIGDSIERVSFFQPIAVL</sequence>
<proteinExistence type="predicted"/>
<organism evidence="2 3">
    <name type="scientific">Novosphingobium sediminicola</name>
    <dbReference type="NCBI Taxonomy" id="563162"/>
    <lineage>
        <taxon>Bacteria</taxon>
        <taxon>Pseudomonadati</taxon>
        <taxon>Pseudomonadota</taxon>
        <taxon>Alphaproteobacteria</taxon>
        <taxon>Sphingomonadales</taxon>
        <taxon>Sphingomonadaceae</taxon>
        <taxon>Novosphingobium</taxon>
    </lineage>
</organism>
<dbReference type="RefSeq" id="WP_183628082.1">
    <property type="nucleotide sequence ID" value="NZ_JACIDX010000019.1"/>
</dbReference>
<gene>
    <name evidence="2" type="ORF">GGR38_004052</name>
</gene>
<accession>A0A7W6CIA6</accession>
<feature type="domain" description="Microcin J25-processing protein McjB C-terminal" evidence="1">
    <location>
        <begin position="108"/>
        <end position="218"/>
    </location>
</feature>
<dbReference type="AlphaFoldDB" id="A0A7W6CIA6"/>
<reference evidence="2 3" key="1">
    <citation type="submission" date="2020-08" db="EMBL/GenBank/DDBJ databases">
        <title>Genomic Encyclopedia of Type Strains, Phase IV (KMG-IV): sequencing the most valuable type-strain genomes for metagenomic binning, comparative biology and taxonomic classification.</title>
        <authorList>
            <person name="Goeker M."/>
        </authorList>
    </citation>
    <scope>NUCLEOTIDE SEQUENCE [LARGE SCALE GENOMIC DNA]</scope>
    <source>
        <strain evidence="2 3">DSM 27057</strain>
    </source>
</reference>
<comment type="caution">
    <text evidence="2">The sequence shown here is derived from an EMBL/GenBank/DDBJ whole genome shotgun (WGS) entry which is preliminary data.</text>
</comment>
<evidence type="ECO:0000313" key="2">
    <source>
        <dbReference type="EMBL" id="MBB3957078.1"/>
    </source>
</evidence>
<dbReference type="InterPro" id="IPR032708">
    <property type="entry name" value="McjB_C"/>
</dbReference>
<dbReference type="InterPro" id="IPR053521">
    <property type="entry name" value="McjB-like"/>
</dbReference>